<evidence type="ECO:0000256" key="5">
    <source>
        <dbReference type="ARBA" id="ARBA00023172"/>
    </source>
</evidence>
<dbReference type="InterPro" id="IPR000119">
    <property type="entry name" value="Hist_DNA-bd"/>
</dbReference>
<evidence type="ECO:0000256" key="3">
    <source>
        <dbReference type="ARBA" id="ARBA00023015"/>
    </source>
</evidence>
<dbReference type="PANTHER" id="PTHR33175:SF2">
    <property type="entry name" value="INTEGRATION HOST FACTOR SUBUNIT ALPHA"/>
    <property type="match status" value="1"/>
</dbReference>
<reference evidence="6" key="1">
    <citation type="submission" date="2016-10" db="EMBL/GenBank/DDBJ databases">
        <title>Sequence of Gallionella enrichment culture.</title>
        <authorList>
            <person name="Poehlein A."/>
            <person name="Muehling M."/>
            <person name="Daniel R."/>
        </authorList>
    </citation>
    <scope>NUCLEOTIDE SEQUENCE</scope>
</reference>
<dbReference type="GO" id="GO:0030527">
    <property type="term" value="F:structural constituent of chromatin"/>
    <property type="evidence" value="ECO:0007669"/>
    <property type="project" value="InterPro"/>
</dbReference>
<evidence type="ECO:0000256" key="1">
    <source>
        <dbReference type="ARBA" id="ARBA00018329"/>
    </source>
</evidence>
<dbReference type="HAMAP" id="MF_00380">
    <property type="entry name" value="IHF_alpha"/>
    <property type="match status" value="1"/>
</dbReference>
<keyword evidence="5" id="KW-0233">DNA recombination</keyword>
<dbReference type="NCBIfam" id="TIGR00987">
    <property type="entry name" value="himA"/>
    <property type="match status" value="1"/>
</dbReference>
<accession>A0A1J5QVG2</accession>
<gene>
    <name evidence="6" type="primary">ihfA_7</name>
    <name evidence="6" type="ORF">GALL_304620</name>
</gene>
<sequence>MEKLVTNLLTPSLTKAELSELLYERIGLNKRESKDMVDAFFDLIRETLASGHDVKLSNFGNFQLRDKAQRPGRNPRTGEIIPIQARRVVTFHPSQKFKEQLQNQLEIEEH</sequence>
<dbReference type="GO" id="GO:0006417">
    <property type="term" value="P:regulation of translation"/>
    <property type="evidence" value="ECO:0007669"/>
    <property type="project" value="UniProtKB-KW"/>
</dbReference>
<dbReference type="CDD" id="cd13835">
    <property type="entry name" value="IHF_A"/>
    <property type="match status" value="1"/>
</dbReference>
<dbReference type="AlphaFoldDB" id="A0A1J5QVG2"/>
<dbReference type="GO" id="GO:0006310">
    <property type="term" value="P:DNA recombination"/>
    <property type="evidence" value="ECO:0007669"/>
    <property type="project" value="UniProtKB-KW"/>
</dbReference>
<dbReference type="Pfam" id="PF00216">
    <property type="entry name" value="Bac_DNA_binding"/>
    <property type="match status" value="1"/>
</dbReference>
<organism evidence="6">
    <name type="scientific">mine drainage metagenome</name>
    <dbReference type="NCBI Taxonomy" id="410659"/>
    <lineage>
        <taxon>unclassified sequences</taxon>
        <taxon>metagenomes</taxon>
        <taxon>ecological metagenomes</taxon>
    </lineage>
</organism>
<keyword evidence="3" id="KW-0805">Transcription regulation</keyword>
<protein>
    <recommendedName>
        <fullName evidence="1">Integration host factor subunit alpha</fullName>
    </recommendedName>
</protein>
<dbReference type="PRINTS" id="PR01727">
    <property type="entry name" value="DNABINDINGHU"/>
</dbReference>
<dbReference type="GO" id="GO:0006355">
    <property type="term" value="P:regulation of DNA-templated transcription"/>
    <property type="evidence" value="ECO:0007669"/>
    <property type="project" value="InterPro"/>
</dbReference>
<dbReference type="SUPFAM" id="SSF47729">
    <property type="entry name" value="IHF-like DNA-binding proteins"/>
    <property type="match status" value="1"/>
</dbReference>
<dbReference type="InterPro" id="IPR005684">
    <property type="entry name" value="IHF_alpha"/>
</dbReference>
<keyword evidence="2" id="KW-0810">Translation regulation</keyword>
<name>A0A1J5QVG2_9ZZZZ</name>
<dbReference type="GO" id="GO:0005829">
    <property type="term" value="C:cytosol"/>
    <property type="evidence" value="ECO:0007669"/>
    <property type="project" value="TreeGrafter"/>
</dbReference>
<dbReference type="InterPro" id="IPR010992">
    <property type="entry name" value="IHF-like_DNA-bd_dom_sf"/>
</dbReference>
<dbReference type="PANTHER" id="PTHR33175">
    <property type="entry name" value="DNA-BINDING PROTEIN HU"/>
    <property type="match status" value="1"/>
</dbReference>
<dbReference type="SMART" id="SM00411">
    <property type="entry name" value="BHL"/>
    <property type="match status" value="1"/>
</dbReference>
<comment type="caution">
    <text evidence="6">The sequence shown here is derived from an EMBL/GenBank/DDBJ whole genome shotgun (WGS) entry which is preliminary data.</text>
</comment>
<proteinExistence type="inferred from homology"/>
<evidence type="ECO:0000256" key="2">
    <source>
        <dbReference type="ARBA" id="ARBA00022845"/>
    </source>
</evidence>
<dbReference type="GO" id="GO:0009893">
    <property type="term" value="P:positive regulation of metabolic process"/>
    <property type="evidence" value="ECO:0007669"/>
    <property type="project" value="UniProtKB-ARBA"/>
</dbReference>
<evidence type="ECO:0000313" key="6">
    <source>
        <dbReference type="EMBL" id="OIQ87654.1"/>
    </source>
</evidence>
<evidence type="ECO:0000256" key="4">
    <source>
        <dbReference type="ARBA" id="ARBA00023163"/>
    </source>
</evidence>
<dbReference type="EMBL" id="MLJW01000411">
    <property type="protein sequence ID" value="OIQ87654.1"/>
    <property type="molecule type" value="Genomic_DNA"/>
</dbReference>
<dbReference type="Gene3D" id="4.10.520.10">
    <property type="entry name" value="IHF-like DNA-binding proteins"/>
    <property type="match status" value="1"/>
</dbReference>
<keyword evidence="4" id="KW-0804">Transcription</keyword>
<dbReference type="NCBIfam" id="NF001401">
    <property type="entry name" value="PRK00285.1"/>
    <property type="match status" value="1"/>
</dbReference>
<dbReference type="GO" id="GO:0003677">
    <property type="term" value="F:DNA binding"/>
    <property type="evidence" value="ECO:0007669"/>
    <property type="project" value="InterPro"/>
</dbReference>